<keyword evidence="3" id="KW-1185">Reference proteome</keyword>
<name>A0A318UYY2_9SPHI</name>
<proteinExistence type="predicted"/>
<dbReference type="EMBL" id="QKLU01000001">
    <property type="protein sequence ID" value="PYF76809.1"/>
    <property type="molecule type" value="Genomic_DNA"/>
</dbReference>
<dbReference type="OrthoDB" id="5585143at2"/>
<evidence type="ECO:0000259" key="1">
    <source>
        <dbReference type="Pfam" id="PF10988"/>
    </source>
</evidence>
<dbReference type="Gene3D" id="2.160.20.120">
    <property type="match status" value="1"/>
</dbReference>
<accession>A0A318UYY2</accession>
<organism evidence="2 3">
    <name type="scientific">Pedobacter nutrimenti</name>
    <dbReference type="NCBI Taxonomy" id="1241337"/>
    <lineage>
        <taxon>Bacteria</taxon>
        <taxon>Pseudomonadati</taxon>
        <taxon>Bacteroidota</taxon>
        <taxon>Sphingobacteriia</taxon>
        <taxon>Sphingobacteriales</taxon>
        <taxon>Sphingobacteriaceae</taxon>
        <taxon>Pedobacter</taxon>
    </lineage>
</organism>
<dbReference type="PROSITE" id="PS51257">
    <property type="entry name" value="PROKAR_LIPOPROTEIN"/>
    <property type="match status" value="1"/>
</dbReference>
<evidence type="ECO:0000313" key="2">
    <source>
        <dbReference type="EMBL" id="PYF76809.1"/>
    </source>
</evidence>
<dbReference type="Proteomes" id="UP000248198">
    <property type="component" value="Unassembled WGS sequence"/>
</dbReference>
<dbReference type="InterPro" id="IPR021255">
    <property type="entry name" value="DUF2807"/>
</dbReference>
<comment type="caution">
    <text evidence="2">The sequence shown here is derived from an EMBL/GenBank/DDBJ whole genome shotgun (WGS) entry which is preliminary data.</text>
</comment>
<reference evidence="2 3" key="1">
    <citation type="submission" date="2018-06" db="EMBL/GenBank/DDBJ databases">
        <title>Genomic Encyclopedia of Archaeal and Bacterial Type Strains, Phase II (KMG-II): from individual species to whole genera.</title>
        <authorList>
            <person name="Goeker M."/>
        </authorList>
    </citation>
    <scope>NUCLEOTIDE SEQUENCE [LARGE SCALE GENOMIC DNA]</scope>
    <source>
        <strain evidence="2 3">DSM 27372</strain>
    </source>
</reference>
<gene>
    <name evidence="2" type="ORF">B0O44_101283</name>
</gene>
<dbReference type="AlphaFoldDB" id="A0A318UYY2"/>
<dbReference type="Pfam" id="PF10988">
    <property type="entry name" value="DUF2807"/>
    <property type="match status" value="1"/>
</dbReference>
<evidence type="ECO:0000313" key="3">
    <source>
        <dbReference type="Proteomes" id="UP000248198"/>
    </source>
</evidence>
<feature type="domain" description="Putative auto-transporter adhesin head GIN" evidence="1">
    <location>
        <begin position="38"/>
        <end position="219"/>
    </location>
</feature>
<sequence>MKKLIIFASVIPFFLFSCTSKCIEDSGVRKEKITPVKEFSEIEIGGPIKLILKQDSSFNVKISADSSILDKIEASVSGSTLQLKLDTAAYCGKDSIVIHAGLKTLKYLKTQANSQVFSEGRLNLQDVKFILKGNTGIHLDMSAAKVTTDVDGTARIDLKGQAGSHEVKTRGAVELNAFDFISGIYLVDLKGLAKVNINVLNDLKVKTSGATEIYYKGNPKNVNEQKTGAGKLEKVN</sequence>
<dbReference type="RefSeq" id="WP_110826913.1">
    <property type="nucleotide sequence ID" value="NZ_QKLU01000001.1"/>
</dbReference>
<protein>
    <submittedName>
        <fullName evidence="2">Putative autotransporter adhesin-like protein</fullName>
    </submittedName>
</protein>